<sequence length="209" mass="24267">MNLIEFKKIKKTTNREITIICKAAIVRADELTRYVNRYKIQKACKTGCPNYGKKWSCPPYSKSYDDISWQYNNAIVFCFSTSMSRYLDIKNKYLAMKAANVTLKSSIEKAARILEKQIDGYSLLSGSCRLCKPCRCKQQEPCNHPNNMRYSMEATYLDVDALSKKVLSHELLWYKNKVLPEYTTTVSMVLTNYKIINNNELKDLFETIV</sequence>
<keyword evidence="2" id="KW-1185">Reference proteome</keyword>
<evidence type="ECO:0000313" key="1">
    <source>
        <dbReference type="EMBL" id="MFL0196028.1"/>
    </source>
</evidence>
<comment type="caution">
    <text evidence="1">The sequence shown here is derived from an EMBL/GenBank/DDBJ whole genome shotgun (WGS) entry which is preliminary data.</text>
</comment>
<organism evidence="1 2">
    <name type="scientific">Candidatus Clostridium eludens</name>
    <dbReference type="NCBI Taxonomy" id="3381663"/>
    <lineage>
        <taxon>Bacteria</taxon>
        <taxon>Bacillati</taxon>
        <taxon>Bacillota</taxon>
        <taxon>Clostridia</taxon>
        <taxon>Eubacteriales</taxon>
        <taxon>Clostridiaceae</taxon>
        <taxon>Clostridium</taxon>
    </lineage>
</organism>
<dbReference type="RefSeq" id="WP_406792144.1">
    <property type="nucleotide sequence ID" value="NZ_JBJHZX010000014.1"/>
</dbReference>
<gene>
    <name evidence="1" type="ORF">ACJDU8_10690</name>
</gene>
<dbReference type="InterPro" id="IPR019271">
    <property type="entry name" value="DUF2284_metal-binding"/>
</dbReference>
<dbReference type="EMBL" id="JBJHZX010000014">
    <property type="protein sequence ID" value="MFL0196028.1"/>
    <property type="molecule type" value="Genomic_DNA"/>
</dbReference>
<reference evidence="1 2" key="1">
    <citation type="submission" date="2024-11" db="EMBL/GenBank/DDBJ databases">
        <authorList>
            <person name="Heng Y.C."/>
            <person name="Lim A.C.H."/>
            <person name="Lee J.K.Y."/>
            <person name="Kittelmann S."/>
        </authorList>
    </citation>
    <scope>NUCLEOTIDE SEQUENCE [LARGE SCALE GENOMIC DNA]</scope>
    <source>
        <strain evidence="1 2">WILCCON 0269</strain>
    </source>
</reference>
<protein>
    <submittedName>
        <fullName evidence="1">DUF2284 domain-containing protein</fullName>
    </submittedName>
</protein>
<name>A0ABW8SLH1_9CLOT</name>
<proteinExistence type="predicted"/>
<evidence type="ECO:0000313" key="2">
    <source>
        <dbReference type="Proteomes" id="UP001623660"/>
    </source>
</evidence>
<dbReference type="Proteomes" id="UP001623660">
    <property type="component" value="Unassembled WGS sequence"/>
</dbReference>
<dbReference type="Pfam" id="PF10050">
    <property type="entry name" value="DUF2284"/>
    <property type="match status" value="1"/>
</dbReference>
<accession>A0ABW8SLH1</accession>